<dbReference type="AlphaFoldDB" id="A0A5J4U584"/>
<evidence type="ECO:0000313" key="3">
    <source>
        <dbReference type="Proteomes" id="UP000324800"/>
    </source>
</evidence>
<feature type="non-terminal residue" evidence="2">
    <location>
        <position position="249"/>
    </location>
</feature>
<accession>A0A5J4U584</accession>
<evidence type="ECO:0000313" key="2">
    <source>
        <dbReference type="EMBL" id="KAA6365986.1"/>
    </source>
</evidence>
<proteinExistence type="predicted"/>
<feature type="compositionally biased region" description="Acidic residues" evidence="1">
    <location>
        <begin position="1"/>
        <end position="29"/>
    </location>
</feature>
<protein>
    <submittedName>
        <fullName evidence="2">Putative COP9 signalosome complex subunit 2</fullName>
    </submittedName>
</protein>
<dbReference type="EMBL" id="SNRW01019856">
    <property type="protein sequence ID" value="KAA6365986.1"/>
    <property type="molecule type" value="Genomic_DNA"/>
</dbReference>
<comment type="caution">
    <text evidence="2">The sequence shown here is derived from an EMBL/GenBank/DDBJ whole genome shotgun (WGS) entry which is preliminary data.</text>
</comment>
<dbReference type="Proteomes" id="UP000324800">
    <property type="component" value="Unassembled WGS sequence"/>
</dbReference>
<name>A0A5J4U584_9EUKA</name>
<sequence>MADEEYEYEDEEEEEEEEEEEDDDPEDLYEQAKEDGKTVAQQTKLLQKIFDIEAKTRKGKWGFLALEILVQNDIDKPDLNAARTHYTKLLTYIKSFVTKDISQISIKNLLEKIIEKDNKDFSLEIINSTLQALQDAQNERLLTITKMKLANLHYSSDDPAAAERIASEVTRSCFDATGKQDPNKGSQLVESLALLIQIYYKLGDRRKTKEVYEKSLKAENVLTQPKSTSIIREIGGKIHMEERRFSEAR</sequence>
<gene>
    <name evidence="2" type="ORF">EZS28_038486</name>
</gene>
<organism evidence="2 3">
    <name type="scientific">Streblomastix strix</name>
    <dbReference type="NCBI Taxonomy" id="222440"/>
    <lineage>
        <taxon>Eukaryota</taxon>
        <taxon>Metamonada</taxon>
        <taxon>Preaxostyla</taxon>
        <taxon>Oxymonadida</taxon>
        <taxon>Streblomastigidae</taxon>
        <taxon>Streblomastix</taxon>
    </lineage>
</organism>
<evidence type="ECO:0000256" key="1">
    <source>
        <dbReference type="SAM" id="MobiDB-lite"/>
    </source>
</evidence>
<dbReference type="OrthoDB" id="194139at2759"/>
<dbReference type="PANTHER" id="PTHR10678">
    <property type="entry name" value="26S PROTEASOME NON-ATPASE REGULATORY SUBUNIT 11/COP9 SIGNALOSOME COMPLEX SUBUNIT 2"/>
    <property type="match status" value="1"/>
</dbReference>
<reference evidence="2 3" key="1">
    <citation type="submission" date="2019-03" db="EMBL/GenBank/DDBJ databases">
        <title>Single cell metagenomics reveals metabolic interactions within the superorganism composed of flagellate Streblomastix strix and complex community of Bacteroidetes bacteria on its surface.</title>
        <authorList>
            <person name="Treitli S.C."/>
            <person name="Kolisko M."/>
            <person name="Husnik F."/>
            <person name="Keeling P."/>
            <person name="Hampl V."/>
        </authorList>
    </citation>
    <scope>NUCLEOTIDE SEQUENCE [LARGE SCALE GENOMIC DNA]</scope>
    <source>
        <strain evidence="2">ST1C</strain>
    </source>
</reference>
<feature type="region of interest" description="Disordered" evidence="1">
    <location>
        <begin position="1"/>
        <end position="36"/>
    </location>
</feature>
<dbReference type="Gene3D" id="1.25.40.570">
    <property type="match status" value="1"/>
</dbReference>
<dbReference type="InterPro" id="IPR050871">
    <property type="entry name" value="26S_Proteasome/COP9_Components"/>
</dbReference>